<dbReference type="Pfam" id="PF13673">
    <property type="entry name" value="Acetyltransf_10"/>
    <property type="match status" value="1"/>
</dbReference>
<protein>
    <submittedName>
        <fullName evidence="2">GNAT family N-acetyltransferase</fullName>
        <ecNumber evidence="2">2.3.1.-</ecNumber>
    </submittedName>
</protein>
<dbReference type="InterPro" id="IPR052564">
    <property type="entry name" value="N-acetyltrans/Recomb-assoc"/>
</dbReference>
<keyword evidence="2" id="KW-0808">Transferase</keyword>
<dbReference type="EMBL" id="CP080429">
    <property type="protein sequence ID" value="QYJ68566.1"/>
    <property type="molecule type" value="Genomic_DNA"/>
</dbReference>
<dbReference type="Gene3D" id="3.40.630.30">
    <property type="match status" value="1"/>
</dbReference>
<keyword evidence="3" id="KW-1185">Reference proteome</keyword>
<dbReference type="PANTHER" id="PTHR43451">
    <property type="entry name" value="ACETYLTRANSFERASE (GNAT) FAMILY PROTEIN"/>
    <property type="match status" value="1"/>
</dbReference>
<keyword evidence="2" id="KW-0012">Acyltransferase</keyword>
<feature type="domain" description="N-acetyltransferase" evidence="1">
    <location>
        <begin position="3"/>
        <end position="157"/>
    </location>
</feature>
<dbReference type="PANTHER" id="PTHR43451:SF1">
    <property type="entry name" value="ACETYLTRANSFERASE"/>
    <property type="match status" value="1"/>
</dbReference>
<dbReference type="CDD" id="cd04301">
    <property type="entry name" value="NAT_SF"/>
    <property type="match status" value="1"/>
</dbReference>
<evidence type="ECO:0000313" key="2">
    <source>
        <dbReference type="EMBL" id="QYJ68566.1"/>
    </source>
</evidence>
<dbReference type="InterPro" id="IPR016181">
    <property type="entry name" value="Acyl_CoA_acyltransferase"/>
</dbReference>
<dbReference type="RefSeq" id="WP_220640906.1">
    <property type="nucleotide sequence ID" value="NZ_CP080429.1"/>
</dbReference>
<organism evidence="2 3">
    <name type="scientific">Flavobacterium litorale</name>
    <dbReference type="NCBI Taxonomy" id="2856519"/>
    <lineage>
        <taxon>Bacteria</taxon>
        <taxon>Pseudomonadati</taxon>
        <taxon>Bacteroidota</taxon>
        <taxon>Flavobacteriia</taxon>
        <taxon>Flavobacteriales</taxon>
        <taxon>Flavobacteriaceae</taxon>
        <taxon>Flavobacterium</taxon>
    </lineage>
</organism>
<proteinExistence type="predicted"/>
<dbReference type="PROSITE" id="PS51186">
    <property type="entry name" value="GNAT"/>
    <property type="match status" value="1"/>
</dbReference>
<gene>
    <name evidence="2" type="ORF">K1I41_01430</name>
</gene>
<accession>A0ABX8V6X0</accession>
<dbReference type="EC" id="2.3.1.-" evidence="2"/>
<name>A0ABX8V6X0_9FLAO</name>
<evidence type="ECO:0000313" key="3">
    <source>
        <dbReference type="Proteomes" id="UP000825381"/>
    </source>
</evidence>
<dbReference type="GO" id="GO:0016746">
    <property type="term" value="F:acyltransferase activity"/>
    <property type="evidence" value="ECO:0007669"/>
    <property type="project" value="UniProtKB-KW"/>
</dbReference>
<dbReference type="SUPFAM" id="SSF55729">
    <property type="entry name" value="Acyl-CoA N-acyltransferases (Nat)"/>
    <property type="match status" value="1"/>
</dbReference>
<evidence type="ECO:0000259" key="1">
    <source>
        <dbReference type="PROSITE" id="PS51186"/>
    </source>
</evidence>
<reference evidence="2 3" key="1">
    <citation type="submission" date="2021-07" db="EMBL/GenBank/DDBJ databases">
        <title>Flavobacterium WSW3-B6 sp.nov, isolated from seaweed.</title>
        <authorList>
            <person name="Muhammad N."/>
            <person name="Ho H."/>
            <person name="Lee Y.-J."/>
            <person name="Nguyen T."/>
            <person name="Ho J."/>
            <person name="Kim S.-G."/>
        </authorList>
    </citation>
    <scope>NUCLEOTIDE SEQUENCE [LARGE SCALE GENOMIC DNA]</scope>
    <source>
        <strain evidence="2 3">WSW3-B6</strain>
    </source>
</reference>
<sequence length="158" mass="17917">MKVTLRNYKPEDSTAVVNLFRDTVRAINANDYSEAQIKAWAPEAIDADKWNAKLLQHYTLVVVCEGDVICGFGDMDDTGYFDHLFVHKEYQRLGIAKKIATAIEAHAQQKGFNRITVAASITAKPFFIQRGYTIVREQQVAYNGQTFTNYFMEKVGLV</sequence>
<dbReference type="Proteomes" id="UP000825381">
    <property type="component" value="Chromosome"/>
</dbReference>
<dbReference type="InterPro" id="IPR000182">
    <property type="entry name" value="GNAT_dom"/>
</dbReference>